<evidence type="ECO:0000313" key="2">
    <source>
        <dbReference type="Proteomes" id="UP000183997"/>
    </source>
</evidence>
<dbReference type="EMBL" id="FRAR01000024">
    <property type="protein sequence ID" value="SHK80295.1"/>
    <property type="molecule type" value="Genomic_DNA"/>
</dbReference>
<organism evidence="1 2">
    <name type="scientific">Desulforamulus aeronauticus DSM 10349</name>
    <dbReference type="NCBI Taxonomy" id="1121421"/>
    <lineage>
        <taxon>Bacteria</taxon>
        <taxon>Bacillati</taxon>
        <taxon>Bacillota</taxon>
        <taxon>Clostridia</taxon>
        <taxon>Eubacteriales</taxon>
        <taxon>Peptococcaceae</taxon>
        <taxon>Desulforamulus</taxon>
    </lineage>
</organism>
<dbReference type="SUPFAM" id="SSF54913">
    <property type="entry name" value="GlnB-like"/>
    <property type="match status" value="2"/>
</dbReference>
<sequence>MVMQNVHNTKELTLICMIVNFGLGSKAIKIAKKNGVSEGTVFLGRGTIKNRLLEFLDLNDSRKEIVLMIADKTTANQALDVLNKELAFYKPNHGIAFTLSVVDLLGIKSCQCQDNQIIRGEENTMYQAIFTIVDKGNAENVITAANKGGARGGTIINARGSGIHETHTLFAMEIEPEKEMVLIISKNNLTDTIVSSIREDLQIDKPGKGIIFVLDVNKTFGLY</sequence>
<proteinExistence type="predicted"/>
<dbReference type="AlphaFoldDB" id="A0A1M6VG19"/>
<reference evidence="2" key="1">
    <citation type="submission" date="2016-11" db="EMBL/GenBank/DDBJ databases">
        <authorList>
            <person name="Varghese N."/>
            <person name="Submissions S."/>
        </authorList>
    </citation>
    <scope>NUCLEOTIDE SEQUENCE [LARGE SCALE GENOMIC DNA]</scope>
    <source>
        <strain evidence="2">DSM 10349</strain>
    </source>
</reference>
<accession>A0A1M6VG19</accession>
<protein>
    <submittedName>
        <fullName evidence="1">Nitrogen regulatory protein P-II family</fullName>
    </submittedName>
</protein>
<dbReference type="PROSITE" id="PS51343">
    <property type="entry name" value="PII_GLNB_DOM"/>
    <property type="match status" value="1"/>
</dbReference>
<dbReference type="Proteomes" id="UP000183997">
    <property type="component" value="Unassembled WGS sequence"/>
</dbReference>
<dbReference type="STRING" id="1121421.SAMN02745123_03183"/>
<gene>
    <name evidence="1" type="ORF">SAMN02745123_03183</name>
</gene>
<dbReference type="Pfam" id="PF00543">
    <property type="entry name" value="P-II"/>
    <property type="match status" value="1"/>
</dbReference>
<dbReference type="SMART" id="SM00938">
    <property type="entry name" value="P-II"/>
    <property type="match status" value="1"/>
</dbReference>
<dbReference type="RefSeq" id="WP_338011629.1">
    <property type="nucleotide sequence ID" value="NZ_FRAR01000024.1"/>
</dbReference>
<dbReference type="InterPro" id="IPR002187">
    <property type="entry name" value="N-reg_PII"/>
</dbReference>
<evidence type="ECO:0000313" key="1">
    <source>
        <dbReference type="EMBL" id="SHK80295.1"/>
    </source>
</evidence>
<name>A0A1M6VG19_9FIRM</name>
<dbReference type="GO" id="GO:0006808">
    <property type="term" value="P:regulation of nitrogen utilization"/>
    <property type="evidence" value="ECO:0007669"/>
    <property type="project" value="InterPro"/>
</dbReference>
<dbReference type="GO" id="GO:0030234">
    <property type="term" value="F:enzyme regulator activity"/>
    <property type="evidence" value="ECO:0007669"/>
    <property type="project" value="InterPro"/>
</dbReference>
<keyword evidence="2" id="KW-1185">Reference proteome</keyword>
<dbReference type="Gene3D" id="3.30.70.120">
    <property type="match status" value="2"/>
</dbReference>
<dbReference type="InterPro" id="IPR011322">
    <property type="entry name" value="N-reg_PII-like_a/b"/>
</dbReference>
<dbReference type="InterPro" id="IPR015867">
    <property type="entry name" value="N-reg_PII/ATP_PRibTrfase_C"/>
</dbReference>